<dbReference type="InterPro" id="IPR024078">
    <property type="entry name" value="LmbE-like_dom_sf"/>
</dbReference>
<dbReference type="EMBL" id="UINC01105819">
    <property type="protein sequence ID" value="SVC70050.1"/>
    <property type="molecule type" value="Genomic_DNA"/>
</dbReference>
<dbReference type="InterPro" id="IPR003737">
    <property type="entry name" value="GlcNAc_PI_deacetylase-related"/>
</dbReference>
<name>A0A382PB53_9ZZZZ</name>
<accession>A0A382PB53</accession>
<dbReference type="SUPFAM" id="SSF102588">
    <property type="entry name" value="LmbE-like"/>
    <property type="match status" value="1"/>
</dbReference>
<dbReference type="Pfam" id="PF02585">
    <property type="entry name" value="PIG-L"/>
    <property type="match status" value="1"/>
</dbReference>
<feature type="non-terminal residue" evidence="1">
    <location>
        <position position="159"/>
    </location>
</feature>
<evidence type="ECO:0008006" key="2">
    <source>
        <dbReference type="Google" id="ProtNLM"/>
    </source>
</evidence>
<gene>
    <name evidence="1" type="ORF">METZ01_LOCUS322904</name>
</gene>
<dbReference type="AlphaFoldDB" id="A0A382PB53"/>
<organism evidence="1">
    <name type="scientific">marine metagenome</name>
    <dbReference type="NCBI Taxonomy" id="408172"/>
    <lineage>
        <taxon>unclassified sequences</taxon>
        <taxon>metagenomes</taxon>
        <taxon>ecological metagenomes</taxon>
    </lineage>
</organism>
<dbReference type="PANTHER" id="PTHR12993">
    <property type="entry name" value="N-ACETYLGLUCOSAMINYL-PHOSPHATIDYLINOSITOL DE-N-ACETYLASE-RELATED"/>
    <property type="match status" value="1"/>
</dbReference>
<protein>
    <recommendedName>
        <fullName evidence="2">PIG-L family deacetylase</fullName>
    </recommendedName>
</protein>
<proteinExistence type="predicted"/>
<evidence type="ECO:0000313" key="1">
    <source>
        <dbReference type="EMBL" id="SVC70050.1"/>
    </source>
</evidence>
<dbReference type="Gene3D" id="3.40.50.10320">
    <property type="entry name" value="LmbE-like"/>
    <property type="match status" value="1"/>
</dbReference>
<reference evidence="1" key="1">
    <citation type="submission" date="2018-05" db="EMBL/GenBank/DDBJ databases">
        <authorList>
            <person name="Lanie J.A."/>
            <person name="Ng W.-L."/>
            <person name="Kazmierczak K.M."/>
            <person name="Andrzejewski T.M."/>
            <person name="Davidsen T.M."/>
            <person name="Wayne K.J."/>
            <person name="Tettelin H."/>
            <person name="Glass J.I."/>
            <person name="Rusch D."/>
            <person name="Podicherti R."/>
            <person name="Tsui H.-C.T."/>
            <person name="Winkler M.E."/>
        </authorList>
    </citation>
    <scope>NUCLEOTIDE SEQUENCE</scope>
</reference>
<dbReference type="PANTHER" id="PTHR12993:SF11">
    <property type="entry name" value="N-ACETYLGLUCOSAMINYL-PHOSPHATIDYLINOSITOL DE-N-ACETYLASE"/>
    <property type="match status" value="1"/>
</dbReference>
<sequence>MTVIAPHPDDEVLGAGATIARFADEGIEVSVLIVSGHLPPLYPPEAFETTRREAEEALKILGASRWEFLQIPATKVHQIPVAELNGKISRFVRETNPEVVLLPFPDRHIDHRTIFDASVVACRPVHDRAPRIVLAYETLSETHWNVPGVEPAFVPEFYV</sequence>
<dbReference type="GO" id="GO:0016811">
    <property type="term" value="F:hydrolase activity, acting on carbon-nitrogen (but not peptide) bonds, in linear amides"/>
    <property type="evidence" value="ECO:0007669"/>
    <property type="project" value="TreeGrafter"/>
</dbReference>